<dbReference type="SUPFAM" id="SSF46785">
    <property type="entry name" value="Winged helix' DNA-binding domain"/>
    <property type="match status" value="1"/>
</dbReference>
<dbReference type="InterPro" id="IPR036390">
    <property type="entry name" value="WH_DNA-bd_sf"/>
</dbReference>
<feature type="domain" description="WCX" evidence="3">
    <location>
        <begin position="242"/>
        <end position="312"/>
    </location>
</feature>
<feature type="domain" description="WYL" evidence="2">
    <location>
        <begin position="141"/>
        <end position="209"/>
    </location>
</feature>
<evidence type="ECO:0000313" key="5">
    <source>
        <dbReference type="Proteomes" id="UP001356170"/>
    </source>
</evidence>
<dbReference type="Pfam" id="PF13280">
    <property type="entry name" value="WYL"/>
    <property type="match status" value="1"/>
</dbReference>
<dbReference type="Pfam" id="PF25583">
    <property type="entry name" value="WCX"/>
    <property type="match status" value="1"/>
</dbReference>
<dbReference type="Pfam" id="PF08279">
    <property type="entry name" value="HTH_11"/>
    <property type="match status" value="1"/>
</dbReference>
<feature type="domain" description="Helix-turn-helix type 11" evidence="1">
    <location>
        <begin position="6"/>
        <end position="53"/>
    </location>
</feature>
<sequence>MDKTERVIKLHKILAGRRTPIGVQELMDRLETSRATVYRDINYLRDYLQAPVETGDDGVWYDHQQDDRFELPGMWLTPDELNALLAVQAMAARTQGGLRDLLAPLEKRVNTMFEKTVGGKRRPALERLRMLPHQIRNIPDEVFRVIATAVLQRTRIEFDYRARTTGERTHRVVSPQLLTYYRDTWYLDAIDETKRQFRRFSLDCISKPTLRDERAADMSDEELARETEGGYGIFSGDGRNIATIVFSQKMARWVADQVWHPDQQARFLPDGRFELRVPYSNSSELLMDVLQFGEGAEVIAPIKLREQARATLMLALNKYES</sequence>
<dbReference type="Proteomes" id="UP001356170">
    <property type="component" value="Unassembled WGS sequence"/>
</dbReference>
<accession>A0ABU7UXS7</accession>
<keyword evidence="5" id="KW-1185">Reference proteome</keyword>
<evidence type="ECO:0000313" key="4">
    <source>
        <dbReference type="EMBL" id="MEF2154808.1"/>
    </source>
</evidence>
<comment type="caution">
    <text evidence="4">The sequence shown here is derived from an EMBL/GenBank/DDBJ whole genome shotgun (WGS) entry which is preliminary data.</text>
</comment>
<dbReference type="InterPro" id="IPR051534">
    <property type="entry name" value="CBASS_pafABC_assoc_protein"/>
</dbReference>
<dbReference type="RefSeq" id="WP_331689645.1">
    <property type="nucleotide sequence ID" value="NZ_JAZHBN010000004.1"/>
</dbReference>
<dbReference type="PANTHER" id="PTHR34580">
    <property type="match status" value="1"/>
</dbReference>
<dbReference type="InterPro" id="IPR036388">
    <property type="entry name" value="WH-like_DNA-bd_sf"/>
</dbReference>
<dbReference type="EMBL" id="JAZHBO010000001">
    <property type="protein sequence ID" value="MEF2154808.1"/>
    <property type="molecule type" value="Genomic_DNA"/>
</dbReference>
<reference evidence="4 5" key="1">
    <citation type="submission" date="2024-01" db="EMBL/GenBank/DDBJ databases">
        <title>Novel species of the genus Luteimonas isolated from rivers.</title>
        <authorList>
            <person name="Lu H."/>
        </authorList>
    </citation>
    <scope>NUCLEOTIDE SEQUENCE [LARGE SCALE GENOMIC DNA]</scope>
    <source>
        <strain evidence="4 5">FXH3W</strain>
    </source>
</reference>
<protein>
    <submittedName>
        <fullName evidence="4">YafY family protein</fullName>
    </submittedName>
</protein>
<dbReference type="Gene3D" id="1.10.10.10">
    <property type="entry name" value="Winged helix-like DNA-binding domain superfamily/Winged helix DNA-binding domain"/>
    <property type="match status" value="1"/>
</dbReference>
<evidence type="ECO:0000259" key="3">
    <source>
        <dbReference type="Pfam" id="PF25583"/>
    </source>
</evidence>
<dbReference type="InterPro" id="IPR026881">
    <property type="entry name" value="WYL_dom"/>
</dbReference>
<name>A0ABU7UXS7_9GAMM</name>
<dbReference type="InterPro" id="IPR057727">
    <property type="entry name" value="WCX_dom"/>
</dbReference>
<dbReference type="PROSITE" id="PS52050">
    <property type="entry name" value="WYL"/>
    <property type="match status" value="1"/>
</dbReference>
<evidence type="ECO:0000259" key="1">
    <source>
        <dbReference type="Pfam" id="PF08279"/>
    </source>
</evidence>
<dbReference type="PANTHER" id="PTHR34580:SF3">
    <property type="entry name" value="PROTEIN PAFB"/>
    <property type="match status" value="1"/>
</dbReference>
<organism evidence="4 5">
    <name type="scientific">Aquilutibacter rugosus</name>
    <dbReference type="NCBI Taxonomy" id="3115820"/>
    <lineage>
        <taxon>Bacteria</taxon>
        <taxon>Pseudomonadati</taxon>
        <taxon>Pseudomonadota</taxon>
        <taxon>Gammaproteobacteria</taxon>
        <taxon>Lysobacterales</taxon>
        <taxon>Lysobacteraceae</taxon>
        <taxon>Aquilutibacter</taxon>
    </lineage>
</organism>
<evidence type="ECO:0000259" key="2">
    <source>
        <dbReference type="Pfam" id="PF13280"/>
    </source>
</evidence>
<proteinExistence type="predicted"/>
<dbReference type="InterPro" id="IPR013196">
    <property type="entry name" value="HTH_11"/>
</dbReference>
<gene>
    <name evidence="4" type="ORF">V3390_00920</name>
</gene>